<feature type="domain" description="Beta-ketoacyl-[acyl-carrier-protein] synthase III N-terminal" evidence="16">
    <location>
        <begin position="117"/>
        <end position="195"/>
    </location>
</feature>
<dbReference type="UniPathway" id="UPA00094"/>
<evidence type="ECO:0000256" key="13">
    <source>
        <dbReference type="ARBA" id="ARBA00052985"/>
    </source>
</evidence>
<dbReference type="FunFam" id="3.40.47.10:FF:000004">
    <property type="entry name" value="3-oxoacyl-[acyl-carrier-protein] synthase 3"/>
    <property type="match status" value="1"/>
</dbReference>
<dbReference type="Gene3D" id="3.40.47.10">
    <property type="match status" value="1"/>
</dbReference>
<dbReference type="GO" id="GO:0033818">
    <property type="term" value="F:beta-ketoacyl-acyl-carrier-protein synthase III activity"/>
    <property type="evidence" value="ECO:0007669"/>
    <property type="project" value="UniProtKB-UniRule"/>
</dbReference>
<comment type="function">
    <text evidence="14">Catalyzes the condensation reaction of fatty acid synthesis by the addition to an acyl acceptor of two carbons from malonyl-ACP. Catalyzes the first condensation reaction which initiates fatty acid synthesis and may therefore play a role in governing the total rate of fatty acid production. Possesses both acetoacetyl-ACP synthase and acetyl transacylase activities. Its substrate specificity determines the biosynthesis of branched-chain and/or straight-chain of fatty acids.</text>
</comment>
<comment type="subunit">
    <text evidence="14">Homodimer.</text>
</comment>
<dbReference type="InterPro" id="IPR016039">
    <property type="entry name" value="Thiolase-like"/>
</dbReference>
<dbReference type="Pfam" id="PF08541">
    <property type="entry name" value="ACP_syn_III_C"/>
    <property type="match status" value="1"/>
</dbReference>
<keyword evidence="9 14" id="KW-0012">Acyltransferase</keyword>
<dbReference type="GO" id="GO:0006633">
    <property type="term" value="P:fatty acid biosynthetic process"/>
    <property type="evidence" value="ECO:0007669"/>
    <property type="project" value="UniProtKB-UniRule"/>
</dbReference>
<dbReference type="GO" id="GO:0044550">
    <property type="term" value="P:secondary metabolite biosynthetic process"/>
    <property type="evidence" value="ECO:0007669"/>
    <property type="project" value="TreeGrafter"/>
</dbReference>
<evidence type="ECO:0000256" key="3">
    <source>
        <dbReference type="ARBA" id="ARBA00022490"/>
    </source>
</evidence>
<evidence type="ECO:0000256" key="9">
    <source>
        <dbReference type="ARBA" id="ARBA00023315"/>
    </source>
</evidence>
<comment type="caution">
    <text evidence="17">The sequence shown here is derived from an EMBL/GenBank/DDBJ whole genome shotgun (WGS) entry which is preliminary data.</text>
</comment>
<dbReference type="InterPro" id="IPR004655">
    <property type="entry name" value="FabH"/>
</dbReference>
<evidence type="ECO:0000256" key="11">
    <source>
        <dbReference type="ARBA" id="ARBA00052407"/>
    </source>
</evidence>
<keyword evidence="4 14" id="KW-0444">Lipid biosynthesis</keyword>
<dbReference type="InterPro" id="IPR013747">
    <property type="entry name" value="ACP_syn_III_C"/>
</dbReference>
<comment type="catalytic activity">
    <reaction evidence="12">
        <text>2-methylpropanoyl-CoA + malonyl-[ACP] + H(+) = 4-methyl-3-oxopentanoyl-[ACP] + CO2 + CoA</text>
        <dbReference type="Rhea" id="RHEA:42268"/>
        <dbReference type="Rhea" id="RHEA-COMP:9623"/>
        <dbReference type="Rhea" id="RHEA-COMP:9940"/>
        <dbReference type="ChEBI" id="CHEBI:15378"/>
        <dbReference type="ChEBI" id="CHEBI:16526"/>
        <dbReference type="ChEBI" id="CHEBI:57287"/>
        <dbReference type="ChEBI" id="CHEBI:57338"/>
        <dbReference type="ChEBI" id="CHEBI:78449"/>
        <dbReference type="ChEBI" id="CHEBI:78820"/>
        <dbReference type="EC" id="2.3.1.300"/>
    </reaction>
    <physiologicalReaction direction="left-to-right" evidence="12">
        <dbReference type="Rhea" id="RHEA:42269"/>
    </physiologicalReaction>
</comment>
<keyword evidence="6 14" id="KW-0276">Fatty acid metabolism</keyword>
<evidence type="ECO:0000256" key="7">
    <source>
        <dbReference type="ARBA" id="ARBA00023098"/>
    </source>
</evidence>
<evidence type="ECO:0000256" key="6">
    <source>
        <dbReference type="ARBA" id="ARBA00022832"/>
    </source>
</evidence>
<feature type="region of interest" description="ACP-binding" evidence="14">
    <location>
        <begin position="264"/>
        <end position="268"/>
    </location>
</feature>
<keyword evidence="5 14" id="KW-0808">Transferase</keyword>
<comment type="subcellular location">
    <subcellularLocation>
        <location evidence="14">Cytoplasm</location>
    </subcellularLocation>
</comment>
<evidence type="ECO:0000256" key="2">
    <source>
        <dbReference type="ARBA" id="ARBA00008642"/>
    </source>
</evidence>
<evidence type="ECO:0000256" key="4">
    <source>
        <dbReference type="ARBA" id="ARBA00022516"/>
    </source>
</evidence>
<feature type="active site" evidence="14">
    <location>
        <position position="263"/>
    </location>
</feature>
<evidence type="ECO:0000256" key="12">
    <source>
        <dbReference type="ARBA" id="ARBA00052467"/>
    </source>
</evidence>
<comment type="pathway">
    <text evidence="1 14">Lipid metabolism; fatty acid biosynthesis.</text>
</comment>
<reference evidence="17 18" key="1">
    <citation type="submission" date="2011-02" db="EMBL/GenBank/DDBJ databases">
        <authorList>
            <person name="Muzny D."/>
            <person name="Qin X."/>
            <person name="Deng J."/>
            <person name="Jiang H."/>
            <person name="Liu Y."/>
            <person name="Qu J."/>
            <person name="Song X.-Z."/>
            <person name="Zhang L."/>
            <person name="Thornton R."/>
            <person name="Coyle M."/>
            <person name="Francisco L."/>
            <person name="Jackson L."/>
            <person name="Javaid M."/>
            <person name="Korchina V."/>
            <person name="Kovar C."/>
            <person name="Mata R."/>
            <person name="Mathew T."/>
            <person name="Ngo R."/>
            <person name="Nguyen L."/>
            <person name="Nguyen N."/>
            <person name="Okwuonu G."/>
            <person name="Ongeri F."/>
            <person name="Pham C."/>
            <person name="Simmons D."/>
            <person name="Wilczek-Boney K."/>
            <person name="Hale W."/>
            <person name="Jakkamsetti A."/>
            <person name="Pham P."/>
            <person name="Ruth R."/>
            <person name="San Lucas F."/>
            <person name="Warren J."/>
            <person name="Zhang J."/>
            <person name="Zhao Z."/>
            <person name="Zhou C."/>
            <person name="Zhu D."/>
            <person name="Lee S."/>
            <person name="Bess C."/>
            <person name="Blankenburg K."/>
            <person name="Forbes L."/>
            <person name="Fu Q."/>
            <person name="Gubbala S."/>
            <person name="Hirani K."/>
            <person name="Jayaseelan J.C."/>
            <person name="Lara F."/>
            <person name="Munidasa M."/>
            <person name="Palculict T."/>
            <person name="Patil S."/>
            <person name="Pu L.-L."/>
            <person name="Saada N."/>
            <person name="Tang L."/>
            <person name="Weissenberger G."/>
            <person name="Zhu Y."/>
            <person name="Hemphill L."/>
            <person name="Shang Y."/>
            <person name="Youmans B."/>
            <person name="Ayvaz T."/>
            <person name="Ross M."/>
            <person name="Santibanez J."/>
            <person name="Aqrawi P."/>
            <person name="Gross S."/>
            <person name="Joshi V."/>
            <person name="Fowler G."/>
            <person name="Nazareth L."/>
            <person name="Reid J."/>
            <person name="Worley K."/>
            <person name="Petrosino J."/>
            <person name="Highlander S."/>
            <person name="Gibbs R."/>
        </authorList>
    </citation>
    <scope>NUCLEOTIDE SEQUENCE [LARGE SCALE GENOMIC DNA]</scope>
    <source>
        <strain evidence="17 18">DSM 19965</strain>
    </source>
</reference>
<keyword evidence="18" id="KW-1185">Reference proteome</keyword>
<dbReference type="NCBIfam" id="NF006829">
    <property type="entry name" value="PRK09352.1"/>
    <property type="match status" value="1"/>
</dbReference>
<evidence type="ECO:0000256" key="14">
    <source>
        <dbReference type="HAMAP-Rule" id="MF_01815"/>
    </source>
</evidence>
<comment type="catalytic activity">
    <reaction evidence="10">
        <text>malonyl-[ACP] + acetyl-CoA + H(+) = 3-oxobutanoyl-[ACP] + CO2 + CoA</text>
        <dbReference type="Rhea" id="RHEA:12080"/>
        <dbReference type="Rhea" id="RHEA-COMP:9623"/>
        <dbReference type="Rhea" id="RHEA-COMP:9625"/>
        <dbReference type="ChEBI" id="CHEBI:15378"/>
        <dbReference type="ChEBI" id="CHEBI:16526"/>
        <dbReference type="ChEBI" id="CHEBI:57287"/>
        <dbReference type="ChEBI" id="CHEBI:57288"/>
        <dbReference type="ChEBI" id="CHEBI:78449"/>
        <dbReference type="ChEBI" id="CHEBI:78450"/>
        <dbReference type="EC" id="2.3.1.180"/>
    </reaction>
    <physiologicalReaction direction="left-to-right" evidence="10">
        <dbReference type="Rhea" id="RHEA:12081"/>
    </physiologicalReaction>
</comment>
<evidence type="ECO:0000256" key="5">
    <source>
        <dbReference type="ARBA" id="ARBA00022679"/>
    </source>
</evidence>
<keyword evidence="3 14" id="KW-0963">Cytoplasm</keyword>
<dbReference type="NCBIfam" id="TIGR00747">
    <property type="entry name" value="fabH"/>
    <property type="match status" value="1"/>
</dbReference>
<sequence>MMKRSVDMKEMTPSGILGTGHYVPEKIITNFDLEKMVETSDEWIRTRTGIKCRHISSENENTSDLCVKAAKKAMEAAKITASDIDFIIVATITPDYITPSTACLVQDKLGCKNAGAMDISVGCTGYVYACTVASNMVSTGMYKKILVVGAETLSRIVNWHDRTTCILFGDGAGAAIVGEVSEGYGLLSAELGSDGSLGNILCIPAGGTAKPASHETIDSGDMFLHMSGSEVFKAAVRHMEFTTLKAVEKAGLKKEDINMFIAHQANNRIIQAVAKKIGLESEKVLVNVDKYGNTSAASIGIALDEAVKAGKVKKGDIVVLTGFGAGLTWGCAIFKWN</sequence>
<dbReference type="AlphaFoldDB" id="F2BVY7"/>
<evidence type="ECO:0000259" key="15">
    <source>
        <dbReference type="Pfam" id="PF08541"/>
    </source>
</evidence>
<dbReference type="STRING" id="888062.HMPREF9083_0354"/>
<dbReference type="CDD" id="cd00830">
    <property type="entry name" value="KAS_III"/>
    <property type="match status" value="1"/>
</dbReference>
<feature type="active site" evidence="14">
    <location>
        <position position="123"/>
    </location>
</feature>
<evidence type="ECO:0000259" key="16">
    <source>
        <dbReference type="Pfam" id="PF08545"/>
    </source>
</evidence>
<comment type="catalytic activity">
    <reaction evidence="11">
        <text>(2S)-2-methylbutanoyl-CoA + malonyl-[ACP] + H(+) = (4S)-4-methyl-3-oxohexanoyl-[ACP] + CO2 + CoA</text>
        <dbReference type="Rhea" id="RHEA:42276"/>
        <dbReference type="Rhea" id="RHEA-COMP:9623"/>
        <dbReference type="Rhea" id="RHEA-COMP:17148"/>
        <dbReference type="ChEBI" id="CHEBI:15378"/>
        <dbReference type="ChEBI" id="CHEBI:16526"/>
        <dbReference type="ChEBI" id="CHEBI:57287"/>
        <dbReference type="ChEBI" id="CHEBI:78449"/>
        <dbReference type="ChEBI" id="CHEBI:88166"/>
        <dbReference type="ChEBI" id="CHEBI:167462"/>
        <dbReference type="EC" id="2.3.1.300"/>
    </reaction>
    <physiologicalReaction direction="left-to-right" evidence="11">
        <dbReference type="Rhea" id="RHEA:42277"/>
    </physiologicalReaction>
</comment>
<dbReference type="PANTHER" id="PTHR34069">
    <property type="entry name" value="3-OXOACYL-[ACYL-CARRIER-PROTEIN] SYNTHASE 3"/>
    <property type="match status" value="1"/>
</dbReference>
<evidence type="ECO:0000313" key="17">
    <source>
        <dbReference type="EMBL" id="EGF15663.1"/>
    </source>
</evidence>
<dbReference type="HOGENOM" id="CLU_039592_3_1_9"/>
<organism evidence="17 18">
    <name type="scientific">Dialister micraerophilus DSM 19965</name>
    <dbReference type="NCBI Taxonomy" id="888062"/>
    <lineage>
        <taxon>Bacteria</taxon>
        <taxon>Bacillati</taxon>
        <taxon>Bacillota</taxon>
        <taxon>Negativicutes</taxon>
        <taxon>Veillonellales</taxon>
        <taxon>Veillonellaceae</taxon>
        <taxon>Dialister</taxon>
    </lineage>
</organism>
<dbReference type="GO" id="GO:0004315">
    <property type="term" value="F:3-oxoacyl-[acyl-carrier-protein] synthase activity"/>
    <property type="evidence" value="ECO:0007669"/>
    <property type="project" value="InterPro"/>
</dbReference>
<feature type="domain" description="Beta-ketoacyl-[acyl-carrier-protein] synthase III C-terminal" evidence="15">
    <location>
        <begin position="248"/>
        <end position="336"/>
    </location>
</feature>
<dbReference type="eggNOG" id="COG0332">
    <property type="taxonomic scope" value="Bacteria"/>
</dbReference>
<dbReference type="EC" id="2.3.1.180" evidence="14"/>
<protein>
    <recommendedName>
        <fullName evidence="14">Beta-ketoacyl-[acyl-carrier-protein] synthase III</fullName>
        <shortName evidence="14">Beta-ketoacyl-ACP synthase III</shortName>
        <shortName evidence="14">KAS III</shortName>
        <ecNumber evidence="14">2.3.1.180</ecNumber>
    </recommendedName>
    <alternativeName>
        <fullName evidence="14">3-oxoacyl-[acyl-carrier-protein] synthase 3</fullName>
    </alternativeName>
    <alternativeName>
        <fullName evidence="14">3-oxoacyl-[acyl-carrier-protein] synthase III</fullName>
    </alternativeName>
</protein>
<gene>
    <name evidence="14 17" type="primary">fabH</name>
    <name evidence="17" type="ORF">HMPREF9083_0354</name>
</gene>
<keyword evidence="14" id="KW-0511">Multifunctional enzyme</keyword>
<proteinExistence type="inferred from homology"/>
<feature type="active site" evidence="14">
    <location>
        <position position="293"/>
    </location>
</feature>
<evidence type="ECO:0000256" key="8">
    <source>
        <dbReference type="ARBA" id="ARBA00023160"/>
    </source>
</evidence>
<evidence type="ECO:0000256" key="1">
    <source>
        <dbReference type="ARBA" id="ARBA00005194"/>
    </source>
</evidence>
<evidence type="ECO:0000256" key="10">
    <source>
        <dbReference type="ARBA" id="ARBA00051096"/>
    </source>
</evidence>
<dbReference type="Pfam" id="PF08545">
    <property type="entry name" value="ACP_syn_III"/>
    <property type="match status" value="1"/>
</dbReference>
<comment type="similarity">
    <text evidence="2 14">Belongs to the thiolase-like superfamily. FabH family.</text>
</comment>
<comment type="catalytic activity">
    <reaction evidence="13">
        <text>3-methylbutanoyl-CoA + malonyl-[ACP] + H(+) = 5-methyl-3-oxohexanoyl-[ACP] + CO2 + CoA</text>
        <dbReference type="Rhea" id="RHEA:42272"/>
        <dbReference type="Rhea" id="RHEA-COMP:9623"/>
        <dbReference type="Rhea" id="RHEA-COMP:9941"/>
        <dbReference type="ChEBI" id="CHEBI:15378"/>
        <dbReference type="ChEBI" id="CHEBI:16526"/>
        <dbReference type="ChEBI" id="CHEBI:57287"/>
        <dbReference type="ChEBI" id="CHEBI:57345"/>
        <dbReference type="ChEBI" id="CHEBI:78449"/>
        <dbReference type="ChEBI" id="CHEBI:78822"/>
        <dbReference type="EC" id="2.3.1.300"/>
    </reaction>
    <physiologicalReaction direction="left-to-right" evidence="13">
        <dbReference type="Rhea" id="RHEA:42273"/>
    </physiologicalReaction>
</comment>
<dbReference type="GO" id="GO:0005737">
    <property type="term" value="C:cytoplasm"/>
    <property type="evidence" value="ECO:0007669"/>
    <property type="project" value="UniProtKB-SubCell"/>
</dbReference>
<evidence type="ECO:0000313" key="18">
    <source>
        <dbReference type="Proteomes" id="UP000003503"/>
    </source>
</evidence>
<accession>F2BVY7</accession>
<dbReference type="InterPro" id="IPR013751">
    <property type="entry name" value="ACP_syn_III_N"/>
</dbReference>
<dbReference type="PANTHER" id="PTHR34069:SF2">
    <property type="entry name" value="BETA-KETOACYL-[ACYL-CARRIER-PROTEIN] SYNTHASE III"/>
    <property type="match status" value="1"/>
</dbReference>
<dbReference type="EMBL" id="AFBB01000006">
    <property type="protein sequence ID" value="EGF15663.1"/>
    <property type="molecule type" value="Genomic_DNA"/>
</dbReference>
<keyword evidence="8 14" id="KW-0275">Fatty acid biosynthesis</keyword>
<name>F2BVY7_9FIRM</name>
<dbReference type="HAMAP" id="MF_01815">
    <property type="entry name" value="FabH"/>
    <property type="match status" value="1"/>
</dbReference>
<dbReference type="SUPFAM" id="SSF53901">
    <property type="entry name" value="Thiolase-like"/>
    <property type="match status" value="1"/>
</dbReference>
<dbReference type="Proteomes" id="UP000003503">
    <property type="component" value="Unassembled WGS sequence"/>
</dbReference>
<keyword evidence="7 14" id="KW-0443">Lipid metabolism</keyword>
<comment type="domain">
    <text evidence="14">The last Arg residue of the ACP-binding site is essential for the weak association between ACP/AcpP and FabH.</text>
</comment>